<dbReference type="Proteomes" id="UP000005744">
    <property type="component" value="Unassembled WGS sequence"/>
</dbReference>
<feature type="signal peptide" evidence="4">
    <location>
        <begin position="1"/>
        <end position="30"/>
    </location>
</feature>
<evidence type="ECO:0000256" key="3">
    <source>
        <dbReference type="ARBA" id="ARBA00022801"/>
    </source>
</evidence>
<dbReference type="STRING" id="395493.BegalDRAFT_0359"/>
<reference evidence="6 7" key="1">
    <citation type="submission" date="2011-11" db="EMBL/GenBank/DDBJ databases">
        <title>Improved High-Quality Draft sequence of Beggiatoa alba B18lD.</title>
        <authorList>
            <consortium name="US DOE Joint Genome Institute"/>
            <person name="Lucas S."/>
            <person name="Han J."/>
            <person name="Lapidus A."/>
            <person name="Cheng J.-F."/>
            <person name="Goodwin L."/>
            <person name="Pitluck S."/>
            <person name="Peters L."/>
            <person name="Mikhailova N."/>
            <person name="Held B."/>
            <person name="Detter J.C."/>
            <person name="Han C."/>
            <person name="Tapia R."/>
            <person name="Land M."/>
            <person name="Hauser L."/>
            <person name="Kyrpides N."/>
            <person name="Ivanova N."/>
            <person name="Pagani I."/>
            <person name="Samuel K."/>
            <person name="Teske A."/>
            <person name="Mueller J."/>
            <person name="Woyke T."/>
        </authorList>
    </citation>
    <scope>NUCLEOTIDE SEQUENCE [LARGE SCALE GENOMIC DNA]</scope>
    <source>
        <strain evidence="6 7">B18LD</strain>
    </source>
</reference>
<sequence length="178" mass="19567">MKLFNAGSFKLHLNTLFLALLLLSFTSLTACSSNNNVKSNTQMTGIKAAVFSIENGDTLSLLDSKNKLFTVRLAGIDAPENTQPSGLAAKQNLFNLVFDKTVQVVIEKADTRQSIARVYVNKVDISANQVQKGLAWVLTDSTDKNLQTLEKTARAKKVGLWAATNPIAPWDWRAGKRR</sequence>
<feature type="domain" description="TNase-like" evidence="5">
    <location>
        <begin position="44"/>
        <end position="163"/>
    </location>
</feature>
<dbReference type="GO" id="GO:0004519">
    <property type="term" value="F:endonuclease activity"/>
    <property type="evidence" value="ECO:0007669"/>
    <property type="project" value="UniProtKB-KW"/>
</dbReference>
<dbReference type="GO" id="GO:0016787">
    <property type="term" value="F:hydrolase activity"/>
    <property type="evidence" value="ECO:0007669"/>
    <property type="project" value="UniProtKB-KW"/>
</dbReference>
<name>I3CCD6_9GAMM</name>
<evidence type="ECO:0000313" key="6">
    <source>
        <dbReference type="EMBL" id="EIJ41279.1"/>
    </source>
</evidence>
<dbReference type="AlphaFoldDB" id="I3CCD6"/>
<organism evidence="6 7">
    <name type="scientific">Beggiatoa alba B18LD</name>
    <dbReference type="NCBI Taxonomy" id="395493"/>
    <lineage>
        <taxon>Bacteria</taxon>
        <taxon>Pseudomonadati</taxon>
        <taxon>Pseudomonadota</taxon>
        <taxon>Gammaproteobacteria</taxon>
        <taxon>Thiotrichales</taxon>
        <taxon>Thiotrichaceae</taxon>
        <taxon>Beggiatoa</taxon>
    </lineage>
</organism>
<proteinExistence type="predicted"/>
<keyword evidence="4" id="KW-0732">Signal</keyword>
<dbReference type="EMBL" id="JH600070">
    <property type="protein sequence ID" value="EIJ41279.1"/>
    <property type="molecule type" value="Genomic_DNA"/>
</dbReference>
<evidence type="ECO:0000256" key="4">
    <source>
        <dbReference type="SAM" id="SignalP"/>
    </source>
</evidence>
<evidence type="ECO:0000313" key="7">
    <source>
        <dbReference type="Proteomes" id="UP000005744"/>
    </source>
</evidence>
<keyword evidence="2" id="KW-0255">Endonuclease</keyword>
<keyword evidence="3" id="KW-0378">Hydrolase</keyword>
<feature type="chain" id="PRO_5003668729" evidence="4">
    <location>
        <begin position="31"/>
        <end position="178"/>
    </location>
</feature>
<dbReference type="PROSITE" id="PS50830">
    <property type="entry name" value="TNASE_3"/>
    <property type="match status" value="1"/>
</dbReference>
<dbReference type="PANTHER" id="PTHR12302">
    <property type="entry name" value="EBNA2 BINDING PROTEIN P100"/>
    <property type="match status" value="1"/>
</dbReference>
<evidence type="ECO:0000256" key="1">
    <source>
        <dbReference type="ARBA" id="ARBA00022722"/>
    </source>
</evidence>
<dbReference type="RefSeq" id="WP_002683074.1">
    <property type="nucleotide sequence ID" value="NZ_JH600070.1"/>
</dbReference>
<dbReference type="eggNOG" id="COG1525">
    <property type="taxonomic scope" value="Bacteria"/>
</dbReference>
<dbReference type="PROSITE" id="PS51257">
    <property type="entry name" value="PROKAR_LIPOPROTEIN"/>
    <property type="match status" value="1"/>
</dbReference>
<dbReference type="OrthoDB" id="6867997at2"/>
<dbReference type="Pfam" id="PF00565">
    <property type="entry name" value="SNase"/>
    <property type="match status" value="1"/>
</dbReference>
<accession>I3CCD6</accession>
<evidence type="ECO:0000256" key="2">
    <source>
        <dbReference type="ARBA" id="ARBA00022759"/>
    </source>
</evidence>
<gene>
    <name evidence="6" type="ORF">BegalDRAFT_0359</name>
</gene>
<dbReference type="SMART" id="SM00318">
    <property type="entry name" value="SNc"/>
    <property type="match status" value="1"/>
</dbReference>
<dbReference type="SUPFAM" id="SSF50199">
    <property type="entry name" value="Staphylococcal nuclease"/>
    <property type="match status" value="1"/>
</dbReference>
<dbReference type="HOGENOM" id="CLU_046484_7_4_6"/>
<evidence type="ECO:0000259" key="5">
    <source>
        <dbReference type="PROSITE" id="PS50830"/>
    </source>
</evidence>
<dbReference type="InterPro" id="IPR035437">
    <property type="entry name" value="SNase_OB-fold_sf"/>
</dbReference>
<protein>
    <submittedName>
        <fullName evidence="6">Micrococcal nuclease-like nuclease</fullName>
    </submittedName>
</protein>
<keyword evidence="1" id="KW-0540">Nuclease</keyword>
<dbReference type="Gene3D" id="2.40.50.90">
    <property type="match status" value="1"/>
</dbReference>
<keyword evidence="7" id="KW-1185">Reference proteome</keyword>
<dbReference type="PANTHER" id="PTHR12302:SF3">
    <property type="entry name" value="SERINE_THREONINE-PROTEIN KINASE 31"/>
    <property type="match status" value="1"/>
</dbReference>
<dbReference type="InterPro" id="IPR016071">
    <property type="entry name" value="Staphylococal_nuclease_OB-fold"/>
</dbReference>